<dbReference type="GO" id="GO:0031267">
    <property type="term" value="F:small GTPase binding"/>
    <property type="evidence" value="ECO:0007669"/>
    <property type="project" value="TreeGrafter"/>
</dbReference>
<comment type="caution">
    <text evidence="5">The sequence shown here is derived from an EMBL/GenBank/DDBJ whole genome shotgun (WGS) entry which is preliminary data.</text>
</comment>
<evidence type="ECO:0000256" key="2">
    <source>
        <dbReference type="ARBA" id="ARBA00022614"/>
    </source>
</evidence>
<dbReference type="SMART" id="SM00368">
    <property type="entry name" value="LRR_RI"/>
    <property type="match status" value="8"/>
</dbReference>
<dbReference type="GO" id="GO:0005829">
    <property type="term" value="C:cytosol"/>
    <property type="evidence" value="ECO:0007669"/>
    <property type="project" value="TreeGrafter"/>
</dbReference>
<keyword evidence="1" id="KW-0343">GTPase activation</keyword>
<dbReference type="GO" id="GO:0005634">
    <property type="term" value="C:nucleus"/>
    <property type="evidence" value="ECO:0007669"/>
    <property type="project" value="TreeGrafter"/>
</dbReference>
<keyword evidence="6" id="KW-1185">Reference proteome</keyword>
<feature type="compositionally biased region" description="Low complexity" evidence="4">
    <location>
        <begin position="1"/>
        <end position="14"/>
    </location>
</feature>
<evidence type="ECO:0000256" key="1">
    <source>
        <dbReference type="ARBA" id="ARBA00022468"/>
    </source>
</evidence>
<dbReference type="InterPro" id="IPR027038">
    <property type="entry name" value="RanGap"/>
</dbReference>
<feature type="compositionally biased region" description="Pro residues" evidence="4">
    <location>
        <begin position="337"/>
        <end position="376"/>
    </location>
</feature>
<evidence type="ECO:0000313" key="5">
    <source>
        <dbReference type="EMBL" id="KAF8483587.1"/>
    </source>
</evidence>
<accession>A0A9P5N0S5</accession>
<dbReference type="GO" id="GO:0005096">
    <property type="term" value="F:GTPase activator activity"/>
    <property type="evidence" value="ECO:0007669"/>
    <property type="project" value="UniProtKB-KW"/>
</dbReference>
<dbReference type="SUPFAM" id="SSF52047">
    <property type="entry name" value="RNI-like"/>
    <property type="match status" value="1"/>
</dbReference>
<dbReference type="OrthoDB" id="120976at2759"/>
<name>A0A9P5N0S5_9AGAM</name>
<feature type="compositionally biased region" description="Basic and acidic residues" evidence="4">
    <location>
        <begin position="87"/>
        <end position="101"/>
    </location>
</feature>
<sequence length="1033" mass="111506">MASPTSSYAPSSSAVTIPTPGKSILKRPPPTQQSFFSRISKFLPTQTQTQVTTGDETKTLKRAHFILPELVTVYPISAANPPSTPTLKEEKRSIEQREAERRRRVVRGDSVSQGGDLDEWWSLEKVESFYRECCASRDDPLSVEISTAFKNAARTSPRTVDFSGVQLNPISAAILSDVFTIEWGLRRLTFKECGLDDRILKPILHALLIPGTLTFLSVTSNRRLKAPAFRLIGAFMIKAKNLQFLDLSQNSLDKRSIEYIANALPQAPGPGLSSLRLDDCFLKPQALEALAHAVRTSSLRNISLRHNRITSAGAVAIALMIRDYPDVVSGGITPTSSAPPTPPMSPGALPSPLPNTSQLPPPVPSRPSGVLPPPRHPTQTLQPTYTPYIPRSRRGPPASAAPIVDPLSATGQPIPLITSSAQGGVTTRHSVPYPGSQGTLQDHGPSAALLDKVRALDALPRLGALRTLDLRGNDIRGGITYIAQVLKRNRTLKVLNLSENKLEVAGLVAIAEALKYNSCLETLDLTKNPCCGPGLDGVQSLRTAFTLNTALKRLFLSSTGLMSSGAIALAEFLPESVSLLHLDLTMNPLDLAGVMALNSGLRGNHVMRCLDLNIPPDDEEMARMCRDILNTCIRNTEEAERNTQPPSANGASGRGQGRGVWGMIEESKLAKTFRKDEVKKIESRSPRRPALGRLVISDGAQNKSETVVQARWYRDQLQALLAHSTPTSGSDASRTPADLELIERAKALLPTLLEVIRTCSDSARLDELLSLNDTLVSLLARVSPKPRASLQGLGIELNGLGDPPIDGADNGGGVLDNLVISPRNDTEVPSDDDSLSTPRLDKGKGKAPPEPEIVKPVLSPHGFAAADSDEDEMEHEAEQPGAEDDPRSPTDLSRSWVAEEGEIFRKGNKLLGPEEMEGEYAGEELRIELLEAQVERPPPRAILDDLSHALDSPVVEVSSPVQEEQPKSAPPQPYIPRRPSPSSLSLASPTQPQPQPPTGDSATESPSCASPLSPLPRPHLSRKKESGSSFESR</sequence>
<dbReference type="GO" id="GO:0048471">
    <property type="term" value="C:perinuclear region of cytoplasm"/>
    <property type="evidence" value="ECO:0007669"/>
    <property type="project" value="TreeGrafter"/>
</dbReference>
<keyword evidence="3" id="KW-0677">Repeat</keyword>
<feature type="region of interest" description="Disordered" evidence="4">
    <location>
        <begin position="637"/>
        <end position="657"/>
    </location>
</feature>
<feature type="region of interest" description="Disordered" evidence="4">
    <location>
        <begin position="77"/>
        <end position="113"/>
    </location>
</feature>
<dbReference type="InterPro" id="IPR001611">
    <property type="entry name" value="Leu-rich_rpt"/>
</dbReference>
<proteinExistence type="predicted"/>
<dbReference type="InterPro" id="IPR032675">
    <property type="entry name" value="LRR_dom_sf"/>
</dbReference>
<dbReference type="PANTHER" id="PTHR24113">
    <property type="entry name" value="RAN GTPASE-ACTIVATING PROTEIN 1"/>
    <property type="match status" value="1"/>
</dbReference>
<evidence type="ECO:0000256" key="3">
    <source>
        <dbReference type="ARBA" id="ARBA00022737"/>
    </source>
</evidence>
<dbReference type="Pfam" id="PF13516">
    <property type="entry name" value="LRR_6"/>
    <property type="match status" value="3"/>
</dbReference>
<evidence type="ECO:0000313" key="6">
    <source>
        <dbReference type="Proteomes" id="UP000759537"/>
    </source>
</evidence>
<feature type="region of interest" description="Disordered" evidence="4">
    <location>
        <begin position="332"/>
        <end position="382"/>
    </location>
</feature>
<feature type="region of interest" description="Disordered" evidence="4">
    <location>
        <begin position="804"/>
        <end position="917"/>
    </location>
</feature>
<dbReference type="Gene3D" id="3.80.10.10">
    <property type="entry name" value="Ribonuclease Inhibitor"/>
    <property type="match status" value="3"/>
</dbReference>
<dbReference type="GO" id="GO:0006913">
    <property type="term" value="P:nucleocytoplasmic transport"/>
    <property type="evidence" value="ECO:0007669"/>
    <property type="project" value="TreeGrafter"/>
</dbReference>
<dbReference type="Proteomes" id="UP000759537">
    <property type="component" value="Unassembled WGS sequence"/>
</dbReference>
<protein>
    <submittedName>
        <fullName evidence="5">RNI-like protein</fullName>
    </submittedName>
</protein>
<feature type="region of interest" description="Disordered" evidence="4">
    <location>
        <begin position="953"/>
        <end position="1033"/>
    </location>
</feature>
<feature type="compositionally biased region" description="Low complexity" evidence="4">
    <location>
        <begin position="953"/>
        <end position="963"/>
    </location>
</feature>
<organism evidence="5 6">
    <name type="scientific">Russula ochroleuca</name>
    <dbReference type="NCBI Taxonomy" id="152965"/>
    <lineage>
        <taxon>Eukaryota</taxon>
        <taxon>Fungi</taxon>
        <taxon>Dikarya</taxon>
        <taxon>Basidiomycota</taxon>
        <taxon>Agaricomycotina</taxon>
        <taxon>Agaricomycetes</taxon>
        <taxon>Russulales</taxon>
        <taxon>Russulaceae</taxon>
        <taxon>Russula</taxon>
    </lineage>
</organism>
<feature type="compositionally biased region" description="Basic and acidic residues" evidence="4">
    <location>
        <begin position="839"/>
        <end position="853"/>
    </location>
</feature>
<keyword evidence="2" id="KW-0433">Leucine-rich repeat</keyword>
<feature type="compositionally biased region" description="Pro residues" evidence="4">
    <location>
        <begin position="968"/>
        <end position="979"/>
    </location>
</feature>
<reference evidence="5" key="2">
    <citation type="journal article" date="2020" name="Nat. Commun.">
        <title>Large-scale genome sequencing of mycorrhizal fungi provides insights into the early evolution of symbiotic traits.</title>
        <authorList>
            <person name="Miyauchi S."/>
            <person name="Kiss E."/>
            <person name="Kuo A."/>
            <person name="Drula E."/>
            <person name="Kohler A."/>
            <person name="Sanchez-Garcia M."/>
            <person name="Morin E."/>
            <person name="Andreopoulos B."/>
            <person name="Barry K.W."/>
            <person name="Bonito G."/>
            <person name="Buee M."/>
            <person name="Carver A."/>
            <person name="Chen C."/>
            <person name="Cichocki N."/>
            <person name="Clum A."/>
            <person name="Culley D."/>
            <person name="Crous P.W."/>
            <person name="Fauchery L."/>
            <person name="Girlanda M."/>
            <person name="Hayes R.D."/>
            <person name="Keri Z."/>
            <person name="LaButti K."/>
            <person name="Lipzen A."/>
            <person name="Lombard V."/>
            <person name="Magnuson J."/>
            <person name="Maillard F."/>
            <person name="Murat C."/>
            <person name="Nolan M."/>
            <person name="Ohm R.A."/>
            <person name="Pangilinan J."/>
            <person name="Pereira M.F."/>
            <person name="Perotto S."/>
            <person name="Peter M."/>
            <person name="Pfister S."/>
            <person name="Riley R."/>
            <person name="Sitrit Y."/>
            <person name="Stielow J.B."/>
            <person name="Szollosi G."/>
            <person name="Zifcakova L."/>
            <person name="Stursova M."/>
            <person name="Spatafora J.W."/>
            <person name="Tedersoo L."/>
            <person name="Vaario L.M."/>
            <person name="Yamada A."/>
            <person name="Yan M."/>
            <person name="Wang P."/>
            <person name="Xu J."/>
            <person name="Bruns T."/>
            <person name="Baldrian P."/>
            <person name="Vilgalys R."/>
            <person name="Dunand C."/>
            <person name="Henrissat B."/>
            <person name="Grigoriev I.V."/>
            <person name="Hibbett D."/>
            <person name="Nagy L.G."/>
            <person name="Martin F.M."/>
        </authorList>
    </citation>
    <scope>NUCLEOTIDE SEQUENCE</scope>
    <source>
        <strain evidence="5">Prilba</strain>
    </source>
</reference>
<reference evidence="5" key="1">
    <citation type="submission" date="2019-10" db="EMBL/GenBank/DDBJ databases">
        <authorList>
            <consortium name="DOE Joint Genome Institute"/>
            <person name="Kuo A."/>
            <person name="Miyauchi S."/>
            <person name="Kiss E."/>
            <person name="Drula E."/>
            <person name="Kohler A."/>
            <person name="Sanchez-Garcia M."/>
            <person name="Andreopoulos B."/>
            <person name="Barry K.W."/>
            <person name="Bonito G."/>
            <person name="Buee M."/>
            <person name="Carver A."/>
            <person name="Chen C."/>
            <person name="Cichocki N."/>
            <person name="Clum A."/>
            <person name="Culley D."/>
            <person name="Crous P.W."/>
            <person name="Fauchery L."/>
            <person name="Girlanda M."/>
            <person name="Hayes R."/>
            <person name="Keri Z."/>
            <person name="LaButti K."/>
            <person name="Lipzen A."/>
            <person name="Lombard V."/>
            <person name="Magnuson J."/>
            <person name="Maillard F."/>
            <person name="Morin E."/>
            <person name="Murat C."/>
            <person name="Nolan M."/>
            <person name="Ohm R."/>
            <person name="Pangilinan J."/>
            <person name="Pereira M."/>
            <person name="Perotto S."/>
            <person name="Peter M."/>
            <person name="Riley R."/>
            <person name="Sitrit Y."/>
            <person name="Stielow B."/>
            <person name="Szollosi G."/>
            <person name="Zifcakova L."/>
            <person name="Stursova M."/>
            <person name="Spatafora J.W."/>
            <person name="Tedersoo L."/>
            <person name="Vaario L.-M."/>
            <person name="Yamada A."/>
            <person name="Yan M."/>
            <person name="Wang P."/>
            <person name="Xu J."/>
            <person name="Bruns T."/>
            <person name="Baldrian P."/>
            <person name="Vilgalys R."/>
            <person name="Henrissat B."/>
            <person name="Grigoriev I.V."/>
            <person name="Hibbett D."/>
            <person name="Nagy L.G."/>
            <person name="Martin F.M."/>
        </authorList>
    </citation>
    <scope>NUCLEOTIDE SEQUENCE</scope>
    <source>
        <strain evidence="5">Prilba</strain>
    </source>
</reference>
<feature type="compositionally biased region" description="Low complexity" evidence="4">
    <location>
        <begin position="980"/>
        <end position="990"/>
    </location>
</feature>
<dbReference type="EMBL" id="WHVB01000004">
    <property type="protein sequence ID" value="KAF8483587.1"/>
    <property type="molecule type" value="Genomic_DNA"/>
</dbReference>
<gene>
    <name evidence="5" type="ORF">DFH94DRAFT_722827</name>
</gene>
<feature type="region of interest" description="Disordered" evidence="4">
    <location>
        <begin position="1"/>
        <end position="32"/>
    </location>
</feature>
<dbReference type="AlphaFoldDB" id="A0A9P5N0S5"/>
<dbReference type="PANTHER" id="PTHR24113:SF12">
    <property type="entry name" value="RAN GTPASE-ACTIVATING PROTEIN 1"/>
    <property type="match status" value="1"/>
</dbReference>
<evidence type="ECO:0000256" key="4">
    <source>
        <dbReference type="SAM" id="MobiDB-lite"/>
    </source>
</evidence>